<evidence type="ECO:0000256" key="7">
    <source>
        <dbReference type="ARBA" id="ARBA00023040"/>
    </source>
</evidence>
<dbReference type="PANTHER" id="PTHR26450">
    <property type="entry name" value="OLFACTORY RECEPTOR 56B1-RELATED"/>
    <property type="match status" value="1"/>
</dbReference>
<keyword evidence="10 11" id="KW-0807">Transducer</keyword>
<feature type="transmembrane region" description="Helical" evidence="12">
    <location>
        <begin position="140"/>
        <end position="163"/>
    </location>
</feature>
<keyword evidence="6 12" id="KW-1133">Transmembrane helix</keyword>
<dbReference type="EMBL" id="VCEA01000002">
    <property type="protein sequence ID" value="KAB0351871.1"/>
    <property type="molecule type" value="Genomic_DNA"/>
</dbReference>
<dbReference type="Gene3D" id="1.20.1070.10">
    <property type="entry name" value="Rhodopsin 7-helix transmembrane proteins"/>
    <property type="match status" value="1"/>
</dbReference>
<keyword evidence="3 12" id="KW-0716">Sensory transduction</keyword>
<dbReference type="InterPro" id="IPR050402">
    <property type="entry name" value="OR51/52/56-like"/>
</dbReference>
<feature type="transmembrane region" description="Helical" evidence="12">
    <location>
        <begin position="94"/>
        <end position="120"/>
    </location>
</feature>
<comment type="caution">
    <text evidence="14">The sequence shown here is derived from an EMBL/GenBank/DDBJ whole genome shotgun (WGS) entry which is preliminary data.</text>
</comment>
<evidence type="ECO:0000313" key="14">
    <source>
        <dbReference type="EMBL" id="KAB0351871.1"/>
    </source>
</evidence>
<keyword evidence="12" id="KW-1003">Cell membrane</keyword>
<dbReference type="GO" id="GO:0071396">
    <property type="term" value="P:cellular response to lipid"/>
    <property type="evidence" value="ECO:0007669"/>
    <property type="project" value="UniProtKB-ARBA"/>
</dbReference>
<evidence type="ECO:0000256" key="2">
    <source>
        <dbReference type="ARBA" id="ARBA00004141"/>
    </source>
</evidence>
<comment type="similarity">
    <text evidence="11">Belongs to the G-protein coupled receptor 1 family.</text>
</comment>
<dbReference type="PROSITE" id="PS50262">
    <property type="entry name" value="G_PROTEIN_RECEP_F1_2"/>
    <property type="match status" value="1"/>
</dbReference>
<reference evidence="14 15" key="1">
    <citation type="submission" date="2019-06" db="EMBL/GenBank/DDBJ databases">
        <title>Discovery of a novel chromosome fission-fusion reversal in muntjac.</title>
        <authorList>
            <person name="Mudd A.B."/>
            <person name="Bredeson J.V."/>
            <person name="Baum R."/>
            <person name="Hockemeyer D."/>
            <person name="Rokhsar D.S."/>
        </authorList>
    </citation>
    <scope>NUCLEOTIDE SEQUENCE [LARGE SCALE GENOMIC DNA]</scope>
    <source>
        <strain evidence="14">UTSW_UCB_Mm</strain>
        <tissue evidence="14">Fibroblast cell line</tissue>
    </source>
</reference>
<evidence type="ECO:0000256" key="4">
    <source>
        <dbReference type="ARBA" id="ARBA00022692"/>
    </source>
</evidence>
<dbReference type="PRINTS" id="PR00237">
    <property type="entry name" value="GPCRRHODOPSN"/>
</dbReference>
<evidence type="ECO:0000256" key="3">
    <source>
        <dbReference type="ARBA" id="ARBA00022606"/>
    </source>
</evidence>
<accession>A0A5N3VRH9</accession>
<evidence type="ECO:0000256" key="9">
    <source>
        <dbReference type="ARBA" id="ARBA00023170"/>
    </source>
</evidence>
<feature type="domain" description="G-protein coupled receptors family 1 profile" evidence="13">
    <location>
        <begin position="41"/>
        <end position="292"/>
    </location>
</feature>
<keyword evidence="5 12" id="KW-0552">Olfaction</keyword>
<evidence type="ECO:0000256" key="12">
    <source>
        <dbReference type="RuleBase" id="RU363047"/>
    </source>
</evidence>
<dbReference type="SUPFAM" id="SSF81321">
    <property type="entry name" value="Family A G protein-coupled receptor-like"/>
    <property type="match status" value="1"/>
</dbReference>
<organism evidence="14 15">
    <name type="scientific">Muntiacus muntjak</name>
    <name type="common">Barking deer</name>
    <name type="synonym">Indian muntjac</name>
    <dbReference type="NCBI Taxonomy" id="9888"/>
    <lineage>
        <taxon>Eukaryota</taxon>
        <taxon>Metazoa</taxon>
        <taxon>Chordata</taxon>
        <taxon>Craniata</taxon>
        <taxon>Vertebrata</taxon>
        <taxon>Euteleostomi</taxon>
        <taxon>Mammalia</taxon>
        <taxon>Eutheria</taxon>
        <taxon>Laurasiatheria</taxon>
        <taxon>Artiodactyla</taxon>
        <taxon>Ruminantia</taxon>
        <taxon>Pecora</taxon>
        <taxon>Cervidae</taxon>
        <taxon>Muntiacinae</taxon>
        <taxon>Muntiacus</taxon>
    </lineage>
</organism>
<feature type="transmembrane region" description="Helical" evidence="12">
    <location>
        <begin position="25"/>
        <end position="49"/>
    </location>
</feature>
<dbReference type="GO" id="GO:0004930">
    <property type="term" value="F:G protein-coupled receptor activity"/>
    <property type="evidence" value="ECO:0007669"/>
    <property type="project" value="UniProtKB-KW"/>
</dbReference>
<dbReference type="InterPro" id="IPR017452">
    <property type="entry name" value="GPCR_Rhodpsn_7TM"/>
</dbReference>
<dbReference type="PROSITE" id="PS00237">
    <property type="entry name" value="G_PROTEIN_RECEP_F1_1"/>
    <property type="match status" value="1"/>
</dbReference>
<dbReference type="InterPro" id="IPR000725">
    <property type="entry name" value="Olfact_rcpt"/>
</dbReference>
<evidence type="ECO:0000256" key="11">
    <source>
        <dbReference type="RuleBase" id="RU000688"/>
    </source>
</evidence>
<dbReference type="InterPro" id="IPR000276">
    <property type="entry name" value="GPCR_Rhodpsn"/>
</dbReference>
<comment type="subcellular location">
    <subcellularLocation>
        <location evidence="12">Cell membrane</location>
        <topology evidence="12">Multi-pass membrane protein</topology>
    </subcellularLocation>
    <subcellularLocation>
        <location evidence="2">Membrane</location>
        <topology evidence="2">Multi-pass membrane protein</topology>
    </subcellularLocation>
</comment>
<evidence type="ECO:0000256" key="10">
    <source>
        <dbReference type="ARBA" id="ARBA00023224"/>
    </source>
</evidence>
<keyword evidence="4 11" id="KW-0812">Transmembrane</keyword>
<feature type="transmembrane region" description="Helical" evidence="12">
    <location>
        <begin position="61"/>
        <end position="82"/>
    </location>
</feature>
<keyword evidence="8 12" id="KW-0472">Membrane</keyword>
<feature type="transmembrane region" description="Helical" evidence="12">
    <location>
        <begin position="270"/>
        <end position="291"/>
    </location>
</feature>
<sequence>MGLFNITHPAFFLLTGIPGLESAQFWLAGPLCVMYAVALGGNSVILQAVRAEPRLHQPMSYFLSMLSFTDMAMSVVTLPTVLRTFCLSARTIDFDACLIQMFLIHSFSMMESGILLAMSFDRYLAICDPLHYATVLTNEVIAGMGLAVTSRSFITLFPLPFLIQRLPICRSNVLSHSYCLHPHMMNLACADITINIVYGLLVLISTFGMDLLFIFLSYVLILRSVMAIASHEERLKALNTCVSHILSVLAFYVPMIGVSMMHRFGKNVPGFIHVLLSNIYLFVPPVLNPLIYSAKTKEIRQATVHTFHRIKMGLPCLALKYNDHCSPRLSSTVSLLSSLLMLLS</sequence>
<comment type="function">
    <text evidence="1">Putative odorant or sperm cell receptor.</text>
</comment>
<dbReference type="CDD" id="cd15222">
    <property type="entry name" value="7tmA_OR51-like"/>
    <property type="match status" value="1"/>
</dbReference>
<evidence type="ECO:0000313" key="15">
    <source>
        <dbReference type="Proteomes" id="UP000326458"/>
    </source>
</evidence>
<dbReference type="FunFam" id="1.20.1070.10:FF:000002">
    <property type="entry name" value="Olfactory receptor"/>
    <property type="match status" value="1"/>
</dbReference>
<evidence type="ECO:0000256" key="8">
    <source>
        <dbReference type="ARBA" id="ARBA00023136"/>
    </source>
</evidence>
<dbReference type="AlphaFoldDB" id="A0A5N3VRH9"/>
<keyword evidence="15" id="KW-1185">Reference proteome</keyword>
<proteinExistence type="inferred from homology"/>
<feature type="transmembrane region" description="Helical" evidence="12">
    <location>
        <begin position="241"/>
        <end position="264"/>
    </location>
</feature>
<dbReference type="GO" id="GO:0005886">
    <property type="term" value="C:plasma membrane"/>
    <property type="evidence" value="ECO:0007669"/>
    <property type="project" value="UniProtKB-SubCell"/>
</dbReference>
<keyword evidence="9 11" id="KW-0675">Receptor</keyword>
<keyword evidence="7 11" id="KW-0297">G-protein coupled receptor</keyword>
<dbReference type="PANTHER" id="PTHR26450:SF112">
    <property type="entry name" value="OLFACTORY RECEPTOR 51I2"/>
    <property type="match status" value="1"/>
</dbReference>
<name>A0A5N3VRH9_MUNMU</name>
<evidence type="ECO:0000256" key="5">
    <source>
        <dbReference type="ARBA" id="ARBA00022725"/>
    </source>
</evidence>
<protein>
    <recommendedName>
        <fullName evidence="12">Olfactory receptor</fullName>
    </recommendedName>
</protein>
<dbReference type="PRINTS" id="PR00245">
    <property type="entry name" value="OLFACTORYR"/>
</dbReference>
<dbReference type="Pfam" id="PF13853">
    <property type="entry name" value="7tm_4"/>
    <property type="match status" value="1"/>
</dbReference>
<gene>
    <name evidence="14" type="ORF">FD754_016728</name>
</gene>
<evidence type="ECO:0000256" key="1">
    <source>
        <dbReference type="ARBA" id="ARBA00003929"/>
    </source>
</evidence>
<dbReference type="GO" id="GO:0004984">
    <property type="term" value="F:olfactory receptor activity"/>
    <property type="evidence" value="ECO:0007669"/>
    <property type="project" value="InterPro"/>
</dbReference>
<feature type="transmembrane region" description="Helical" evidence="12">
    <location>
        <begin position="211"/>
        <end position="229"/>
    </location>
</feature>
<evidence type="ECO:0000256" key="6">
    <source>
        <dbReference type="ARBA" id="ARBA00022989"/>
    </source>
</evidence>
<evidence type="ECO:0000259" key="13">
    <source>
        <dbReference type="PROSITE" id="PS50262"/>
    </source>
</evidence>
<dbReference type="Proteomes" id="UP000326458">
    <property type="component" value="Unassembled WGS sequence"/>
</dbReference>